<dbReference type="RefSeq" id="WP_121906034.1">
    <property type="nucleotide sequence ID" value="NZ_REFC01000011.1"/>
</dbReference>
<dbReference type="InterPro" id="IPR046290">
    <property type="entry name" value="DUF6327"/>
</dbReference>
<name>A0A3L9Z6W6_9FLAO</name>
<evidence type="ECO:0000256" key="1">
    <source>
        <dbReference type="SAM" id="Phobius"/>
    </source>
</evidence>
<sequence>MRRYRTFEEVDKDLKILQLQSEINKEELKLNLSETKESLSPSKLITGLVGSLTTSAILLKLLTPIIGFAINRYLRRKS</sequence>
<proteinExistence type="predicted"/>
<dbReference type="AlphaFoldDB" id="A0A3L9Z6W6"/>
<keyword evidence="1" id="KW-0472">Membrane</keyword>
<reference evidence="2 3" key="1">
    <citation type="submission" date="2018-10" db="EMBL/GenBank/DDBJ databases">
        <title>Genomic Encyclopedia of Archaeal and Bacterial Type Strains, Phase II (KMG-II): from individual species to whole genera.</title>
        <authorList>
            <person name="Goeker M."/>
        </authorList>
    </citation>
    <scope>NUCLEOTIDE SEQUENCE [LARGE SCALE GENOMIC DNA]</scope>
    <source>
        <strain evidence="2 3">DSM 23424</strain>
    </source>
</reference>
<dbReference type="Pfam" id="PF19852">
    <property type="entry name" value="DUF6327"/>
    <property type="match status" value="1"/>
</dbReference>
<protein>
    <submittedName>
        <fullName evidence="2">Uncharacterized protein</fullName>
    </submittedName>
</protein>
<evidence type="ECO:0000313" key="3">
    <source>
        <dbReference type="Proteomes" id="UP000271339"/>
    </source>
</evidence>
<keyword evidence="1" id="KW-0812">Transmembrane</keyword>
<keyword evidence="3" id="KW-1185">Reference proteome</keyword>
<keyword evidence="1" id="KW-1133">Transmembrane helix</keyword>
<evidence type="ECO:0000313" key="2">
    <source>
        <dbReference type="EMBL" id="RMA66015.1"/>
    </source>
</evidence>
<dbReference type="Proteomes" id="UP000271339">
    <property type="component" value="Unassembled WGS sequence"/>
</dbReference>
<dbReference type="OrthoDB" id="1149272at2"/>
<organism evidence="2 3">
    <name type="scientific">Ulvibacter antarcticus</name>
    <dbReference type="NCBI Taxonomy" id="442714"/>
    <lineage>
        <taxon>Bacteria</taxon>
        <taxon>Pseudomonadati</taxon>
        <taxon>Bacteroidota</taxon>
        <taxon>Flavobacteriia</taxon>
        <taxon>Flavobacteriales</taxon>
        <taxon>Flavobacteriaceae</taxon>
        <taxon>Ulvibacter</taxon>
    </lineage>
</organism>
<gene>
    <name evidence="2" type="ORF">BXY75_0431</name>
</gene>
<comment type="caution">
    <text evidence="2">The sequence shown here is derived from an EMBL/GenBank/DDBJ whole genome shotgun (WGS) entry which is preliminary data.</text>
</comment>
<feature type="transmembrane region" description="Helical" evidence="1">
    <location>
        <begin position="44"/>
        <end position="70"/>
    </location>
</feature>
<dbReference type="EMBL" id="REFC01000011">
    <property type="protein sequence ID" value="RMA66015.1"/>
    <property type="molecule type" value="Genomic_DNA"/>
</dbReference>
<accession>A0A3L9Z6W6</accession>